<keyword evidence="3" id="KW-1185">Reference proteome</keyword>
<evidence type="ECO:0000256" key="1">
    <source>
        <dbReference type="SAM" id="Coils"/>
    </source>
</evidence>
<dbReference type="SUPFAM" id="SSF58104">
    <property type="entry name" value="Methyl-accepting chemotaxis protein (MCP) signaling domain"/>
    <property type="match status" value="1"/>
</dbReference>
<dbReference type="Gene3D" id="1.10.287.950">
    <property type="entry name" value="Methyl-accepting chemotaxis protein"/>
    <property type="match status" value="1"/>
</dbReference>
<evidence type="ECO:0000313" key="2">
    <source>
        <dbReference type="EMBL" id="KAB2580257.1"/>
    </source>
</evidence>
<proteinExistence type="predicted"/>
<protein>
    <submittedName>
        <fullName evidence="2">Uncharacterized protein</fullName>
    </submittedName>
</protein>
<accession>A0A5N5DR69</accession>
<organism evidence="2 3">
    <name type="scientific">Lasiodiplodia theobromae</name>
    <dbReference type="NCBI Taxonomy" id="45133"/>
    <lineage>
        <taxon>Eukaryota</taxon>
        <taxon>Fungi</taxon>
        <taxon>Dikarya</taxon>
        <taxon>Ascomycota</taxon>
        <taxon>Pezizomycotina</taxon>
        <taxon>Dothideomycetes</taxon>
        <taxon>Dothideomycetes incertae sedis</taxon>
        <taxon>Botryosphaeriales</taxon>
        <taxon>Botryosphaeriaceae</taxon>
        <taxon>Lasiodiplodia</taxon>
    </lineage>
</organism>
<dbReference type="AlphaFoldDB" id="A0A5N5DR69"/>
<feature type="coiled-coil region" evidence="1">
    <location>
        <begin position="50"/>
        <end position="98"/>
    </location>
</feature>
<sequence>MSVYHFGALRESLTTSGSAESPENTSARINDMSSAIKEPHKDIENVTYHLEKTAEILEDMTEKAEGLTEMVYELNEKAFELKENADELSHHLKALRENGCDDVHARIEGLITPRRRDAVL</sequence>
<evidence type="ECO:0000313" key="3">
    <source>
        <dbReference type="Proteomes" id="UP000325902"/>
    </source>
</evidence>
<gene>
    <name evidence="2" type="ORF">DBV05_g1306</name>
</gene>
<dbReference type="EMBL" id="VCHE01000004">
    <property type="protein sequence ID" value="KAB2580257.1"/>
    <property type="molecule type" value="Genomic_DNA"/>
</dbReference>
<dbReference type="Proteomes" id="UP000325902">
    <property type="component" value="Unassembled WGS sequence"/>
</dbReference>
<name>A0A5N5DR69_9PEZI</name>
<keyword evidence="1" id="KW-0175">Coiled coil</keyword>
<comment type="caution">
    <text evidence="2">The sequence shown here is derived from an EMBL/GenBank/DDBJ whole genome shotgun (WGS) entry which is preliminary data.</text>
</comment>
<reference evidence="2 3" key="1">
    <citation type="journal article" date="2019" name="Sci. Rep.">
        <title>A multi-omics analysis of the grapevine pathogen Lasiodiplodia theobromae reveals that temperature affects the expression of virulence- and pathogenicity-related genes.</title>
        <authorList>
            <person name="Felix C."/>
            <person name="Meneses R."/>
            <person name="Goncalves M.F.M."/>
            <person name="Tilleman L."/>
            <person name="Duarte A.S."/>
            <person name="Jorrin-Novo J.V."/>
            <person name="Van de Peer Y."/>
            <person name="Deforce D."/>
            <person name="Van Nieuwerburgh F."/>
            <person name="Esteves A.C."/>
            <person name="Alves A."/>
        </authorList>
    </citation>
    <scope>NUCLEOTIDE SEQUENCE [LARGE SCALE GENOMIC DNA]</scope>
    <source>
        <strain evidence="2 3">LA-SOL3</strain>
    </source>
</reference>